<dbReference type="AlphaFoldDB" id="A0A830CJC6"/>
<name>A0A830CJC6_9LAMI</name>
<evidence type="ECO:0000313" key="2">
    <source>
        <dbReference type="Proteomes" id="UP000653305"/>
    </source>
</evidence>
<keyword evidence="2" id="KW-1185">Reference proteome</keyword>
<comment type="caution">
    <text evidence="1">The sequence shown here is derived from an EMBL/GenBank/DDBJ whole genome shotgun (WGS) entry which is preliminary data.</text>
</comment>
<dbReference type="EMBL" id="BMAC01000572">
    <property type="protein sequence ID" value="GFP99406.1"/>
    <property type="molecule type" value="Genomic_DNA"/>
</dbReference>
<evidence type="ECO:0000313" key="1">
    <source>
        <dbReference type="EMBL" id="GFP99406.1"/>
    </source>
</evidence>
<accession>A0A830CJC6</accession>
<organism evidence="1 2">
    <name type="scientific">Phtheirospermum japonicum</name>
    <dbReference type="NCBI Taxonomy" id="374723"/>
    <lineage>
        <taxon>Eukaryota</taxon>
        <taxon>Viridiplantae</taxon>
        <taxon>Streptophyta</taxon>
        <taxon>Embryophyta</taxon>
        <taxon>Tracheophyta</taxon>
        <taxon>Spermatophyta</taxon>
        <taxon>Magnoliopsida</taxon>
        <taxon>eudicotyledons</taxon>
        <taxon>Gunneridae</taxon>
        <taxon>Pentapetalae</taxon>
        <taxon>asterids</taxon>
        <taxon>lamiids</taxon>
        <taxon>Lamiales</taxon>
        <taxon>Orobanchaceae</taxon>
        <taxon>Orobanchaceae incertae sedis</taxon>
        <taxon>Phtheirospermum</taxon>
    </lineage>
</organism>
<dbReference type="Proteomes" id="UP000653305">
    <property type="component" value="Unassembled WGS sequence"/>
</dbReference>
<dbReference type="OrthoDB" id="1929722at2759"/>
<proteinExistence type="predicted"/>
<protein>
    <submittedName>
        <fullName evidence="1">Uncharacterized protein</fullName>
    </submittedName>
</protein>
<reference evidence="1" key="1">
    <citation type="submission" date="2020-07" db="EMBL/GenBank/DDBJ databases">
        <title>Ethylene signaling mediates host invasion by parasitic plants.</title>
        <authorList>
            <person name="Yoshida S."/>
        </authorList>
    </citation>
    <scope>NUCLEOTIDE SEQUENCE</scope>
    <source>
        <strain evidence="1">Okayama</strain>
    </source>
</reference>
<sequence length="93" mass="10273">MEGLIPFILRAVKKQTPQNIYRSLSENSTSGRSYHLLLTRDSVEGSSHRRTCSDYQPPSAAIHFDTNNGLRQRAITSAGDYKVSGGISKYGGR</sequence>
<dbReference type="PANTHER" id="PTHR38370:SF1">
    <property type="entry name" value="BETA-1,4-XYLOSIDASE"/>
    <property type="match status" value="1"/>
</dbReference>
<gene>
    <name evidence="1" type="ORF">PHJA_002084700</name>
</gene>
<dbReference type="PANTHER" id="PTHR38370">
    <property type="entry name" value="BETA-1,4-XYLOSIDASE"/>
    <property type="match status" value="1"/>
</dbReference>